<accession>A0A8B6CLB8</accession>
<feature type="domain" description="Ig-like" evidence="1">
    <location>
        <begin position="187"/>
        <end position="272"/>
    </location>
</feature>
<dbReference type="SMART" id="SM00409">
    <property type="entry name" value="IG"/>
    <property type="match status" value="5"/>
</dbReference>
<name>A0A8B6CLB8_MYTGA</name>
<evidence type="ECO:0000259" key="1">
    <source>
        <dbReference type="PROSITE" id="PS50835"/>
    </source>
</evidence>
<dbReference type="InterPro" id="IPR036116">
    <property type="entry name" value="FN3_sf"/>
</dbReference>
<feature type="domain" description="Ig-like" evidence="1">
    <location>
        <begin position="89"/>
        <end position="178"/>
    </location>
</feature>
<keyword evidence="4" id="KW-1185">Reference proteome</keyword>
<gene>
    <name evidence="3" type="ORF">MGAL_10B025002</name>
</gene>
<proteinExistence type="predicted"/>
<dbReference type="Pfam" id="PF00041">
    <property type="entry name" value="fn3"/>
    <property type="match status" value="1"/>
</dbReference>
<dbReference type="PROSITE" id="PS50835">
    <property type="entry name" value="IG_LIKE"/>
    <property type="match status" value="6"/>
</dbReference>
<dbReference type="InterPro" id="IPR003599">
    <property type="entry name" value="Ig_sub"/>
</dbReference>
<evidence type="ECO:0000259" key="2">
    <source>
        <dbReference type="PROSITE" id="PS50853"/>
    </source>
</evidence>
<dbReference type="SUPFAM" id="SSF48726">
    <property type="entry name" value="Immunoglobulin"/>
    <property type="match status" value="6"/>
</dbReference>
<dbReference type="Gene3D" id="2.60.40.10">
    <property type="entry name" value="Immunoglobulins"/>
    <property type="match status" value="8"/>
</dbReference>
<feature type="domain" description="Ig-like" evidence="1">
    <location>
        <begin position="280"/>
        <end position="356"/>
    </location>
</feature>
<dbReference type="InterPro" id="IPR003961">
    <property type="entry name" value="FN3_dom"/>
</dbReference>
<dbReference type="PROSITE" id="PS50853">
    <property type="entry name" value="FN3"/>
    <property type="match status" value="1"/>
</dbReference>
<dbReference type="Proteomes" id="UP000596742">
    <property type="component" value="Unassembled WGS sequence"/>
</dbReference>
<feature type="domain" description="Fibronectin type-III" evidence="2">
    <location>
        <begin position="669"/>
        <end position="765"/>
    </location>
</feature>
<dbReference type="EMBL" id="UYJE01001961">
    <property type="protein sequence ID" value="VDI06724.1"/>
    <property type="molecule type" value="Genomic_DNA"/>
</dbReference>
<sequence>MQRTPAEGIISGNKVNLTCITSGGNPVAILSWNCSGTNTNYTTKNTASHSVEFTVDQSDNNKICTCSATHPVATYRPTVQTRLLVYYEPGTNPIIEQEPSGGILVGKNVTLTCSVSGGNPLATLSWNCSGIKKNETVEDTASYSITFTVDKSYITKLCTCTANHRISAYKPTVRHNVVVFYSPSDFPSIQQTPPGGIITGFIVTLICSVNGGNPPAVLRWNCSGDTTNSTTDFTANYSVSFTVNKTHNKAICACSGSHLETSYTPVIEHSLNVYFGPGMPNVTPVPIMPWFEGNNTKLKCAFENGNPDATIEWKKENDYVQSIANRHVYEFHNLHSKDNGSTVTCEVYNTYGRQFELVDIIVEYYPSVVVEHTTVNTSEGKNISINCNATGNPIPVVKWIRDASQITGPNTGQSILSLNNIDRSNDSTYTCIASSTSGTYGNLITKENVSVVVNFAPDVTVNRNTYDIEEGKTVKLQCIANGKPSNFVYGWRHMFRDKVIRIFKTNSRILSLENLSYQDFGHYDCIVNNGIEDRQGILNHTNGTEVEVKYKPIFINFNTDLTAKVGENVTIAVNFITFPDINEVIQWTKSTSNSNVINSSNLFTTLERQTVNTTIYGRKVSVNTFGYRSALVLPKFRIDQAGFYSFQVNNTVGGNNITLRIVVSDRPQPPTHLFASVIGSTTVTLAWTSGYNGGNEQTFIISYWEINSEDRRSKNVTELSQKKDYEEIIQHLLPSTTYVFVINSTNVEGISDAVNNTVIYETKGISGKHINI</sequence>
<dbReference type="InterPro" id="IPR003598">
    <property type="entry name" value="Ig_sub2"/>
</dbReference>
<feature type="domain" description="Ig-like" evidence="1">
    <location>
        <begin position="457"/>
        <end position="538"/>
    </location>
</feature>
<evidence type="ECO:0000313" key="3">
    <source>
        <dbReference type="EMBL" id="VDI06724.1"/>
    </source>
</evidence>
<dbReference type="PANTHER" id="PTHR45889:SF8">
    <property type="entry name" value="IG-LIKE DOMAIN-CONTAINING PROTEIN"/>
    <property type="match status" value="1"/>
</dbReference>
<protein>
    <submittedName>
        <fullName evidence="3">Uncharacterized protein</fullName>
    </submittedName>
</protein>
<comment type="caution">
    <text evidence="3">The sequence shown here is derived from an EMBL/GenBank/DDBJ whole genome shotgun (WGS) entry which is preliminary data.</text>
</comment>
<dbReference type="OrthoDB" id="6142239at2759"/>
<feature type="domain" description="Ig-like" evidence="1">
    <location>
        <begin position="1"/>
        <end position="80"/>
    </location>
</feature>
<dbReference type="InterPro" id="IPR007110">
    <property type="entry name" value="Ig-like_dom"/>
</dbReference>
<dbReference type="SMART" id="SM00060">
    <property type="entry name" value="FN3"/>
    <property type="match status" value="1"/>
</dbReference>
<dbReference type="InterPro" id="IPR013783">
    <property type="entry name" value="Ig-like_fold"/>
</dbReference>
<dbReference type="Pfam" id="PF13927">
    <property type="entry name" value="Ig_3"/>
    <property type="match status" value="2"/>
</dbReference>
<organism evidence="3 4">
    <name type="scientific">Mytilus galloprovincialis</name>
    <name type="common">Mediterranean mussel</name>
    <dbReference type="NCBI Taxonomy" id="29158"/>
    <lineage>
        <taxon>Eukaryota</taxon>
        <taxon>Metazoa</taxon>
        <taxon>Spiralia</taxon>
        <taxon>Lophotrochozoa</taxon>
        <taxon>Mollusca</taxon>
        <taxon>Bivalvia</taxon>
        <taxon>Autobranchia</taxon>
        <taxon>Pteriomorphia</taxon>
        <taxon>Mytilida</taxon>
        <taxon>Mytiloidea</taxon>
        <taxon>Mytilidae</taxon>
        <taxon>Mytilinae</taxon>
        <taxon>Mytilus</taxon>
    </lineage>
</organism>
<evidence type="ECO:0000313" key="4">
    <source>
        <dbReference type="Proteomes" id="UP000596742"/>
    </source>
</evidence>
<dbReference type="CDD" id="cd00063">
    <property type="entry name" value="FN3"/>
    <property type="match status" value="1"/>
</dbReference>
<dbReference type="SUPFAM" id="SSF49265">
    <property type="entry name" value="Fibronectin type III"/>
    <property type="match status" value="1"/>
</dbReference>
<dbReference type="AlphaFoldDB" id="A0A8B6CLB8"/>
<feature type="domain" description="Ig-like" evidence="1">
    <location>
        <begin position="366"/>
        <end position="450"/>
    </location>
</feature>
<dbReference type="SMART" id="SM00408">
    <property type="entry name" value="IGc2"/>
    <property type="match status" value="3"/>
</dbReference>
<reference evidence="3" key="1">
    <citation type="submission" date="2018-11" db="EMBL/GenBank/DDBJ databases">
        <authorList>
            <person name="Alioto T."/>
            <person name="Alioto T."/>
        </authorList>
    </citation>
    <scope>NUCLEOTIDE SEQUENCE</scope>
</reference>
<dbReference type="InterPro" id="IPR036179">
    <property type="entry name" value="Ig-like_dom_sf"/>
</dbReference>
<dbReference type="PANTHER" id="PTHR45889">
    <property type="entry name" value="IG-LIKE DOMAIN-CONTAINING PROTEIN"/>
    <property type="match status" value="1"/>
</dbReference>